<dbReference type="GeneID" id="93268690"/>
<name>A0ABD7ZBJ4_LACZE</name>
<evidence type="ECO:0000313" key="3">
    <source>
        <dbReference type="Proteomes" id="UP001229832"/>
    </source>
</evidence>
<evidence type="ECO:0000256" key="1">
    <source>
        <dbReference type="SAM" id="Phobius"/>
    </source>
</evidence>
<feature type="transmembrane region" description="Helical" evidence="1">
    <location>
        <begin position="12"/>
        <end position="35"/>
    </location>
</feature>
<protein>
    <recommendedName>
        <fullName evidence="4">LPXTG cell wall anchor domain-containing protein</fullName>
    </recommendedName>
</protein>
<keyword evidence="1" id="KW-1133">Transmembrane helix</keyword>
<proteinExistence type="predicted"/>
<keyword evidence="1" id="KW-0812">Transmembrane</keyword>
<dbReference type="AlphaFoldDB" id="A0ABD7ZBJ4"/>
<accession>A0ABD7ZBJ4</accession>
<reference evidence="2 3" key="1">
    <citation type="submission" date="2023-08" db="EMBL/GenBank/DDBJ databases">
        <authorList>
            <person name="Buchebner-Jance M."/>
        </authorList>
    </citation>
    <scope>NUCLEOTIDE SEQUENCE [LARGE SCALE GENOMIC DNA]</scope>
    <source>
        <strain evidence="2 3">NCIMB 15475</strain>
    </source>
</reference>
<sequence>MKKIEHRPIAIVTIIAGSLGVVASGMSLVSGILLLTKRRRS</sequence>
<dbReference type="Proteomes" id="UP001229832">
    <property type="component" value="Chromosome"/>
</dbReference>
<dbReference type="RefSeq" id="WP_257789391.1">
    <property type="nucleotide sequence ID" value="NZ_CP132484.1"/>
</dbReference>
<evidence type="ECO:0008006" key="4">
    <source>
        <dbReference type="Google" id="ProtNLM"/>
    </source>
</evidence>
<organism evidence="2 3">
    <name type="scientific">Lacticaseibacillus zeae subsp. silagei</name>
    <dbReference type="NCBI Taxonomy" id="3068307"/>
    <lineage>
        <taxon>Bacteria</taxon>
        <taxon>Bacillati</taxon>
        <taxon>Bacillota</taxon>
        <taxon>Bacilli</taxon>
        <taxon>Lactobacillales</taxon>
        <taxon>Lactobacillaceae</taxon>
        <taxon>Lacticaseibacillus</taxon>
    </lineage>
</organism>
<keyword evidence="3" id="KW-1185">Reference proteome</keyword>
<evidence type="ECO:0000313" key="2">
    <source>
        <dbReference type="EMBL" id="WLV84489.1"/>
    </source>
</evidence>
<gene>
    <name evidence="2" type="ORF">LACZS2_000960</name>
</gene>
<keyword evidence="1" id="KW-0472">Membrane</keyword>
<dbReference type="EMBL" id="CP132485">
    <property type="protein sequence ID" value="WLV84489.1"/>
    <property type="molecule type" value="Genomic_DNA"/>
</dbReference>